<name>A0A0B1ZKP3_9SPHN</name>
<dbReference type="OrthoDB" id="9810734at2"/>
<dbReference type="PRINTS" id="PR00080">
    <property type="entry name" value="SDRFAMILY"/>
</dbReference>
<evidence type="ECO:0000313" key="4">
    <source>
        <dbReference type="EMBL" id="KHK89865.1"/>
    </source>
</evidence>
<dbReference type="InterPro" id="IPR002347">
    <property type="entry name" value="SDR_fam"/>
</dbReference>
<dbReference type="STRING" id="1348853.LK12_18325"/>
<dbReference type="Gene3D" id="3.40.50.720">
    <property type="entry name" value="NAD(P)-binding Rossmann-like Domain"/>
    <property type="match status" value="1"/>
</dbReference>
<comment type="similarity">
    <text evidence="1 3">Belongs to the short-chain dehydrogenases/reductases (SDR) family.</text>
</comment>
<reference evidence="4 5" key="1">
    <citation type="submission" date="2014-10" db="EMBL/GenBank/DDBJ databases">
        <title>Genome sequence of Novosphingobium malaysiense MUSC 273(T).</title>
        <authorList>
            <person name="Lee L.-H."/>
        </authorList>
    </citation>
    <scope>NUCLEOTIDE SEQUENCE [LARGE SCALE GENOMIC DNA]</scope>
    <source>
        <strain evidence="4 5">MUSC 273</strain>
    </source>
</reference>
<dbReference type="InterPro" id="IPR020904">
    <property type="entry name" value="Sc_DH/Rdtase_CS"/>
</dbReference>
<keyword evidence="5" id="KW-1185">Reference proteome</keyword>
<dbReference type="PROSITE" id="PS00061">
    <property type="entry name" value="ADH_SHORT"/>
    <property type="match status" value="1"/>
</dbReference>
<dbReference type="SUPFAM" id="SSF51735">
    <property type="entry name" value="NAD(P)-binding Rossmann-fold domains"/>
    <property type="match status" value="1"/>
</dbReference>
<dbReference type="GO" id="GO:0016491">
    <property type="term" value="F:oxidoreductase activity"/>
    <property type="evidence" value="ECO:0007669"/>
    <property type="project" value="UniProtKB-KW"/>
</dbReference>
<dbReference type="PRINTS" id="PR00081">
    <property type="entry name" value="GDHRDH"/>
</dbReference>
<organism evidence="4 5">
    <name type="scientific">Novosphingobium malaysiense</name>
    <dbReference type="NCBI Taxonomy" id="1348853"/>
    <lineage>
        <taxon>Bacteria</taxon>
        <taxon>Pseudomonadati</taxon>
        <taxon>Pseudomonadota</taxon>
        <taxon>Alphaproteobacteria</taxon>
        <taxon>Sphingomonadales</taxon>
        <taxon>Sphingomonadaceae</taxon>
        <taxon>Novosphingobium</taxon>
    </lineage>
</organism>
<evidence type="ECO:0000256" key="1">
    <source>
        <dbReference type="ARBA" id="ARBA00006484"/>
    </source>
</evidence>
<dbReference type="InterPro" id="IPR036291">
    <property type="entry name" value="NAD(P)-bd_dom_sf"/>
</dbReference>
<dbReference type="EMBL" id="JTDI01000006">
    <property type="protein sequence ID" value="KHK89865.1"/>
    <property type="molecule type" value="Genomic_DNA"/>
</dbReference>
<sequence length="277" mass="28620">MGEHVAGKSIVITGAGNGFGRLTAGRLGALGARITCIDIDGDAAGQTAQAIRDAGGTAHAVKADVTSIEDMRGAVAEAVEQYGAIDVMVNNAGTMPLAFIADHAKALPAWSRCIDINLKGTLHGCVAVHDQMMAQGRGHIINLSSIYGNHSAAGAAVYGATKAAIDYFTHALRQEARGKIKVTVIKPTGVMNTGLAGTVVNQAAGVGLMGNNVAAFYEDLKKSMSGEGGSVVDPETMDYAFLDPEPIADAIVHVIDQPWGISISDVTVRAAAEYYIN</sequence>
<evidence type="ECO:0000256" key="2">
    <source>
        <dbReference type="ARBA" id="ARBA00023002"/>
    </source>
</evidence>
<dbReference type="Pfam" id="PF00106">
    <property type="entry name" value="adh_short"/>
    <property type="match status" value="1"/>
</dbReference>
<dbReference type="PANTHER" id="PTHR43391:SF82">
    <property type="entry name" value="OXIDOREDUCTASE SADH-RELATED"/>
    <property type="match status" value="1"/>
</dbReference>
<evidence type="ECO:0000256" key="3">
    <source>
        <dbReference type="RuleBase" id="RU000363"/>
    </source>
</evidence>
<proteinExistence type="inferred from homology"/>
<dbReference type="PANTHER" id="PTHR43391">
    <property type="entry name" value="RETINOL DEHYDROGENASE-RELATED"/>
    <property type="match status" value="1"/>
</dbReference>
<dbReference type="CDD" id="cd05233">
    <property type="entry name" value="SDR_c"/>
    <property type="match status" value="1"/>
</dbReference>
<dbReference type="RefSeq" id="WP_039287295.1">
    <property type="nucleotide sequence ID" value="NZ_JTDI01000006.1"/>
</dbReference>
<protein>
    <submittedName>
        <fullName evidence="4">Short-chain dehydrogenase</fullName>
    </submittedName>
</protein>
<keyword evidence="2" id="KW-0560">Oxidoreductase</keyword>
<dbReference type="Proteomes" id="UP000031057">
    <property type="component" value="Unassembled WGS sequence"/>
</dbReference>
<comment type="caution">
    <text evidence="4">The sequence shown here is derived from an EMBL/GenBank/DDBJ whole genome shotgun (WGS) entry which is preliminary data.</text>
</comment>
<gene>
    <name evidence="4" type="ORF">LK12_18325</name>
</gene>
<accession>A0A0B1ZKP3</accession>
<evidence type="ECO:0000313" key="5">
    <source>
        <dbReference type="Proteomes" id="UP000031057"/>
    </source>
</evidence>
<dbReference type="AlphaFoldDB" id="A0A0B1ZKP3"/>